<evidence type="ECO:0000256" key="1">
    <source>
        <dbReference type="SAM" id="MobiDB-lite"/>
    </source>
</evidence>
<dbReference type="PROSITE" id="PS51257">
    <property type="entry name" value="PROKAR_LIPOPROTEIN"/>
    <property type="match status" value="1"/>
</dbReference>
<dbReference type="OrthoDB" id="9787283at2"/>
<feature type="chain" id="PRO_5038905443" evidence="2">
    <location>
        <begin position="22"/>
        <end position="551"/>
    </location>
</feature>
<dbReference type="PANTHER" id="PTHR43649">
    <property type="entry name" value="ARABINOSE-BINDING PROTEIN-RELATED"/>
    <property type="match status" value="1"/>
</dbReference>
<reference evidence="3 4" key="1">
    <citation type="submission" date="2018-07" db="EMBL/GenBank/DDBJ databases">
        <title>Genomic Encyclopedia of Type Strains, Phase III (KMG-III): the genomes of soil and plant-associated and newly described type strains.</title>
        <authorList>
            <person name="Whitman W."/>
        </authorList>
    </citation>
    <scope>NUCLEOTIDE SEQUENCE [LARGE SCALE GENOMIC DNA]</scope>
    <source>
        <strain evidence="3 4">CECT 7287</strain>
    </source>
</reference>
<feature type="signal peptide" evidence="2">
    <location>
        <begin position="1"/>
        <end position="21"/>
    </location>
</feature>
<protein>
    <submittedName>
        <fullName evidence="3">Carbohydrate ABC transporter substrate-binding protein (CUT1 family)</fullName>
    </submittedName>
</protein>
<dbReference type="InterPro" id="IPR050490">
    <property type="entry name" value="Bact_solute-bd_prot1"/>
</dbReference>
<dbReference type="CDD" id="cd13580">
    <property type="entry name" value="PBP2_AlgQ_like_1"/>
    <property type="match status" value="1"/>
</dbReference>
<sequence>MRAFQLICMVGLLFVVALVSACSKETTTGSHQENPPNTASAQTSTGSDGKEADVADPFGKFAEPVTITIGKEIIPDDKSLPSNDSVENNQYTRLIEEKINVKVKTAWIAAVGDAYSQKVGMSMSSNDLPDAMVVTEAEFRKLAKLGLLEDMTDIYAAYASPRMKAVHDSTDGEALKIATYGGKLLAIPNVFTQVESSYVMWIRQDWLDKLHLEVPKTVDDLEQVAKAFIDKDPGGNGPGNTIGFTGAMVEGNVADFQSIFAAFHAYPNLWYVDESGKVQYGSITPEAKEALAKLREMYAAGVLDKEFALRKDFNEPAVSGKSGIFFQKWWAPMWPLNDSVANNPKADWRAYAVPLDQAGNFNTRQLPASTQFVVVKKGAKNPEAIMKLLNVELEYAIDPSLDTAVNAAYWPLRIVFAEADLPEQEYRTFKKMVDGEIQEADFEAKFLPMWENYKIYKENPTADVGVWSSITAYMSGIAALDINKQTVPTAFSGTTKTMELKWPSLLKRELEIYNRIIMGLEPLESFDAFVEEWKRTGGDEIMKEVEAEINA</sequence>
<keyword evidence="2" id="KW-0732">Signal</keyword>
<feature type="compositionally biased region" description="Polar residues" evidence="1">
    <location>
        <begin position="26"/>
        <end position="47"/>
    </location>
</feature>
<dbReference type="RefSeq" id="WP_116062547.1">
    <property type="nucleotide sequence ID" value="NZ_QRDZ01000017.1"/>
</dbReference>
<dbReference type="Gene3D" id="3.40.190.10">
    <property type="entry name" value="Periplasmic binding protein-like II"/>
    <property type="match status" value="2"/>
</dbReference>
<evidence type="ECO:0000313" key="4">
    <source>
        <dbReference type="Proteomes" id="UP000256977"/>
    </source>
</evidence>
<dbReference type="Proteomes" id="UP000256977">
    <property type="component" value="Unassembled WGS sequence"/>
</dbReference>
<keyword evidence="4" id="KW-1185">Reference proteome</keyword>
<feature type="region of interest" description="Disordered" evidence="1">
    <location>
        <begin position="26"/>
        <end position="55"/>
    </location>
</feature>
<accession>A0A3D9JMB0</accession>
<name>A0A3D9JMB0_9BACL</name>
<dbReference type="AlphaFoldDB" id="A0A3D9JMB0"/>
<gene>
    <name evidence="3" type="ORF">DFP98_11797</name>
</gene>
<evidence type="ECO:0000256" key="2">
    <source>
        <dbReference type="SAM" id="SignalP"/>
    </source>
</evidence>
<proteinExistence type="predicted"/>
<dbReference type="SUPFAM" id="SSF53850">
    <property type="entry name" value="Periplasmic binding protein-like II"/>
    <property type="match status" value="1"/>
</dbReference>
<comment type="caution">
    <text evidence="3">The sequence shown here is derived from an EMBL/GenBank/DDBJ whole genome shotgun (WGS) entry which is preliminary data.</text>
</comment>
<organism evidence="3 4">
    <name type="scientific">Cohnella phaseoli</name>
    <dbReference type="NCBI Taxonomy" id="456490"/>
    <lineage>
        <taxon>Bacteria</taxon>
        <taxon>Bacillati</taxon>
        <taxon>Bacillota</taxon>
        <taxon>Bacilli</taxon>
        <taxon>Bacillales</taxon>
        <taxon>Paenibacillaceae</taxon>
        <taxon>Cohnella</taxon>
    </lineage>
</organism>
<dbReference type="EMBL" id="QRDZ01000017">
    <property type="protein sequence ID" value="RED75125.1"/>
    <property type="molecule type" value="Genomic_DNA"/>
</dbReference>
<evidence type="ECO:0000313" key="3">
    <source>
        <dbReference type="EMBL" id="RED75125.1"/>
    </source>
</evidence>
<dbReference type="PANTHER" id="PTHR43649:SF12">
    <property type="entry name" value="DIACETYLCHITOBIOSE BINDING PROTEIN DASA"/>
    <property type="match status" value="1"/>
</dbReference>